<keyword evidence="2" id="KW-0540">Nuclease</keyword>
<dbReference type="InterPro" id="IPR052379">
    <property type="entry name" value="Type_VII_TA_RNase"/>
</dbReference>
<accession>A0A1G2KT90</accession>
<evidence type="ECO:0000313" key="6">
    <source>
        <dbReference type="Proteomes" id="UP000177177"/>
    </source>
</evidence>
<dbReference type="Gene3D" id="1.20.120.580">
    <property type="entry name" value="bsu32300-like"/>
    <property type="match status" value="1"/>
</dbReference>
<dbReference type="PANTHER" id="PTHR33397:SF3">
    <property type="entry name" value="MRNA NUCLEASE HEPT"/>
    <property type="match status" value="1"/>
</dbReference>
<proteinExistence type="inferred from homology"/>
<sequence length="154" mass="17654">MKRIPLKNQSILPRIDGIMKDLVKLREIASLPQEEFSDMQKDYFDVAKLRLREALEGVFNIGAHILSRMEGGRTTAYKEIAKKLGEFGIVEKDFADGALMRMAGYRNRLTHFYADVPAAEVYKVLHEHLGDFDAFLSAIKRVLEHPEKFELSVE</sequence>
<dbReference type="NCBIfam" id="NF047751">
    <property type="entry name" value="HepT_toxin"/>
    <property type="match status" value="1"/>
</dbReference>
<evidence type="ECO:0000256" key="2">
    <source>
        <dbReference type="ARBA" id="ARBA00022722"/>
    </source>
</evidence>
<dbReference type="AlphaFoldDB" id="A0A1G2KT90"/>
<dbReference type="InterPro" id="IPR037038">
    <property type="entry name" value="HepT-like_sf"/>
</dbReference>
<keyword evidence="3" id="KW-0378">Hydrolase</keyword>
<comment type="similarity">
    <text evidence="4">Belongs to the HepT RNase toxin family.</text>
</comment>
<evidence type="ECO:0000256" key="1">
    <source>
        <dbReference type="ARBA" id="ARBA00022649"/>
    </source>
</evidence>
<evidence type="ECO:0000256" key="3">
    <source>
        <dbReference type="ARBA" id="ARBA00022801"/>
    </source>
</evidence>
<name>A0A1G2KT90_9BACT</name>
<organism evidence="5 6">
    <name type="scientific">Candidatus Sungbacteria bacterium RIFCSPHIGHO2_02_FULL_53_17</name>
    <dbReference type="NCBI Taxonomy" id="1802275"/>
    <lineage>
        <taxon>Bacteria</taxon>
        <taxon>Candidatus Sungiibacteriota</taxon>
    </lineage>
</organism>
<comment type="caution">
    <text evidence="5">The sequence shown here is derived from an EMBL/GenBank/DDBJ whole genome shotgun (WGS) entry which is preliminary data.</text>
</comment>
<evidence type="ECO:0000313" key="5">
    <source>
        <dbReference type="EMBL" id="OHA02685.1"/>
    </source>
</evidence>
<dbReference type="EMBL" id="MHQN01000032">
    <property type="protein sequence ID" value="OHA02685.1"/>
    <property type="molecule type" value="Genomic_DNA"/>
</dbReference>
<evidence type="ECO:0000256" key="4">
    <source>
        <dbReference type="ARBA" id="ARBA00024207"/>
    </source>
</evidence>
<reference evidence="5 6" key="1">
    <citation type="journal article" date="2016" name="Nat. Commun.">
        <title>Thousands of microbial genomes shed light on interconnected biogeochemical processes in an aquifer system.</title>
        <authorList>
            <person name="Anantharaman K."/>
            <person name="Brown C.T."/>
            <person name="Hug L.A."/>
            <person name="Sharon I."/>
            <person name="Castelle C.J."/>
            <person name="Probst A.J."/>
            <person name="Thomas B.C."/>
            <person name="Singh A."/>
            <person name="Wilkins M.J."/>
            <person name="Karaoz U."/>
            <person name="Brodie E.L."/>
            <person name="Williams K.H."/>
            <person name="Hubbard S.S."/>
            <person name="Banfield J.F."/>
        </authorList>
    </citation>
    <scope>NUCLEOTIDE SEQUENCE [LARGE SCALE GENOMIC DNA]</scope>
</reference>
<dbReference type="PANTHER" id="PTHR33397">
    <property type="entry name" value="UPF0331 PROTEIN YUTE"/>
    <property type="match status" value="1"/>
</dbReference>
<dbReference type="InterPro" id="IPR008201">
    <property type="entry name" value="HepT-like"/>
</dbReference>
<dbReference type="GO" id="GO:0110001">
    <property type="term" value="C:toxin-antitoxin complex"/>
    <property type="evidence" value="ECO:0007669"/>
    <property type="project" value="InterPro"/>
</dbReference>
<gene>
    <name evidence="5" type="ORF">A3C92_02585</name>
</gene>
<keyword evidence="1" id="KW-1277">Toxin-antitoxin system</keyword>
<protein>
    <recommendedName>
        <fullName evidence="7">DUF86 domain-containing protein</fullName>
    </recommendedName>
</protein>
<evidence type="ECO:0008006" key="7">
    <source>
        <dbReference type="Google" id="ProtNLM"/>
    </source>
</evidence>
<dbReference type="Pfam" id="PF01934">
    <property type="entry name" value="HepT-like"/>
    <property type="match status" value="1"/>
</dbReference>
<dbReference type="GO" id="GO:0016787">
    <property type="term" value="F:hydrolase activity"/>
    <property type="evidence" value="ECO:0007669"/>
    <property type="project" value="UniProtKB-KW"/>
</dbReference>
<dbReference type="Proteomes" id="UP000177177">
    <property type="component" value="Unassembled WGS sequence"/>
</dbReference>
<dbReference type="GO" id="GO:0004540">
    <property type="term" value="F:RNA nuclease activity"/>
    <property type="evidence" value="ECO:0007669"/>
    <property type="project" value="InterPro"/>
</dbReference>